<sequence>MPGRWTGAEAAGTAQRPVGAGARGVRPNAVLQPLDADEAQGHGAGGRAGWALMCVSTTEAPARARRRRRVGTRVAERRPRGRATTDMAPPLRCARDGGDAARRLGAPLAHAKE</sequence>
<reference evidence="2" key="1">
    <citation type="journal article" date="2011" name="Plant Physiol.">
        <title>Comprehensive sequence analysis of 24,783 barley full-length cDNAs derived from 12 clone libraries.</title>
        <authorList>
            <person name="Matsumoto T."/>
            <person name="Tanaka T."/>
            <person name="Sakai H."/>
            <person name="Amano N."/>
            <person name="Kanamori H."/>
            <person name="Kurita K."/>
            <person name="Kikuta A."/>
            <person name="Kamiya K."/>
            <person name="Yamamoto M."/>
            <person name="Ikawa H."/>
            <person name="Fujii N."/>
            <person name="Hori K."/>
            <person name="Itoh T."/>
            <person name="Sato K."/>
        </authorList>
    </citation>
    <scope>NUCLEOTIDE SEQUENCE</scope>
    <source>
        <tissue evidence="2">Shoot</tissue>
    </source>
</reference>
<accession>F2CRP2</accession>
<feature type="region of interest" description="Disordered" evidence="1">
    <location>
        <begin position="59"/>
        <end position="113"/>
    </location>
</feature>
<organism evidence="2">
    <name type="scientific">Hordeum vulgare subsp. vulgare</name>
    <name type="common">Domesticated barley</name>
    <dbReference type="NCBI Taxonomy" id="112509"/>
    <lineage>
        <taxon>Eukaryota</taxon>
        <taxon>Viridiplantae</taxon>
        <taxon>Streptophyta</taxon>
        <taxon>Embryophyta</taxon>
        <taxon>Tracheophyta</taxon>
        <taxon>Spermatophyta</taxon>
        <taxon>Magnoliopsida</taxon>
        <taxon>Liliopsida</taxon>
        <taxon>Poales</taxon>
        <taxon>Poaceae</taxon>
        <taxon>BOP clade</taxon>
        <taxon>Pooideae</taxon>
        <taxon>Triticodae</taxon>
        <taxon>Triticeae</taxon>
        <taxon>Hordeinae</taxon>
        <taxon>Hordeum</taxon>
    </lineage>
</organism>
<protein>
    <submittedName>
        <fullName evidence="2">Predicted protein</fullName>
    </submittedName>
</protein>
<dbReference type="AlphaFoldDB" id="F2CRP2"/>
<feature type="compositionally biased region" description="Basic and acidic residues" evidence="1">
    <location>
        <begin position="93"/>
        <end position="102"/>
    </location>
</feature>
<feature type="region of interest" description="Disordered" evidence="1">
    <location>
        <begin position="1"/>
        <end position="26"/>
    </location>
</feature>
<evidence type="ECO:0000256" key="1">
    <source>
        <dbReference type="SAM" id="MobiDB-lite"/>
    </source>
</evidence>
<evidence type="ECO:0000313" key="2">
    <source>
        <dbReference type="EMBL" id="BAJ85513.1"/>
    </source>
</evidence>
<feature type="compositionally biased region" description="Low complexity" evidence="1">
    <location>
        <begin position="103"/>
        <end position="113"/>
    </location>
</feature>
<name>F2CRP2_HORVV</name>
<dbReference type="EMBL" id="AK354294">
    <property type="protein sequence ID" value="BAJ85513.1"/>
    <property type="molecule type" value="mRNA"/>
</dbReference>
<proteinExistence type="evidence at transcript level"/>